<evidence type="ECO:0000313" key="2">
    <source>
        <dbReference type="EMBL" id="QDY88663.1"/>
    </source>
</evidence>
<dbReference type="OrthoDB" id="399787at2"/>
<gene>
    <name evidence="2" type="ORF">FOY43_03310</name>
</gene>
<dbReference type="EMBL" id="CP041663">
    <property type="protein sequence ID" value="QDY88663.1"/>
    <property type="molecule type" value="Genomic_DNA"/>
</dbReference>
<organism evidence="2 3">
    <name type="scientific">Mycoplasma anserisalpingitidis</name>
    <dbReference type="NCBI Taxonomy" id="519450"/>
    <lineage>
        <taxon>Bacteria</taxon>
        <taxon>Bacillati</taxon>
        <taxon>Mycoplasmatota</taxon>
        <taxon>Mollicutes</taxon>
        <taxon>Mycoplasmataceae</taxon>
        <taxon>Mycoplasma</taxon>
    </lineage>
</organism>
<accession>A0A5B8JHT4</accession>
<evidence type="ECO:0008006" key="4">
    <source>
        <dbReference type="Google" id="ProtNLM"/>
    </source>
</evidence>
<feature type="transmembrane region" description="Helical" evidence="1">
    <location>
        <begin position="12"/>
        <end position="29"/>
    </location>
</feature>
<keyword evidence="1" id="KW-0812">Transmembrane</keyword>
<dbReference type="AlphaFoldDB" id="A0A5B8JHT4"/>
<evidence type="ECO:0000256" key="1">
    <source>
        <dbReference type="SAM" id="Phobius"/>
    </source>
</evidence>
<dbReference type="Proteomes" id="UP000317512">
    <property type="component" value="Chromosome"/>
</dbReference>
<keyword evidence="1" id="KW-0472">Membrane</keyword>
<protein>
    <recommendedName>
        <fullName evidence="4">DUF31 domain-containing protein</fullName>
    </recommendedName>
</protein>
<keyword evidence="1" id="KW-1133">Transmembrane helix</keyword>
<evidence type="ECO:0000313" key="3">
    <source>
        <dbReference type="Proteomes" id="UP000317512"/>
    </source>
</evidence>
<proteinExistence type="predicted"/>
<name>A0A5B8JHT4_9MOLU</name>
<sequence length="438" mass="51851">MKKKNNSQIWKSVVITLAGVFCILTFHFITNSTYNENHYYINKPKEKYYDFDEQKVNLKLIDSEKENRFSIKYGFNVKDNSIYDKLPSEVTMEEINSGVQFSIPINIELKNLKPFDESGQLNLIYELDGKEINLQINGLKKSKNELNNISQMVNSTFIEVRNQNESINFNGYFIDYEINGENYPLKWFLVIPDDKFNYIDETSEFYLLKRNEKILVNNIKKILSGVDVLDDYYVNLAVMEINFNDEQEAKRFTNNNFNLIENNTTPFFSKLNSEFVSSYSYYSKNDNKSLIYTDRRDMDIHLWNFGGSEILNKYSNEYKWMVKILIRNSYFNTEVASGSPLLKDGYLFLYDNINLVRNDLSENYVGLYTPISTVFENNWSHIKKYCYDFIYGSDNSLQKNWYLSSLVNKYPKIQTKLLNDFRFNNKKWFVGDTNAQLK</sequence>
<dbReference type="RefSeq" id="WP_146309115.1">
    <property type="nucleotide sequence ID" value="NZ_CP041663.1"/>
</dbReference>
<reference evidence="3" key="1">
    <citation type="submission" date="2019-07" db="EMBL/GenBank/DDBJ databases">
        <title>Complete genome sequences of three Mycoplasma sp. 1220 strains.</title>
        <authorList>
            <person name="Grozner D."/>
            <person name="Forro B."/>
            <person name="Kovacs A.B."/>
            <person name="Marton S."/>
            <person name="Banyai K."/>
            <person name="Kreizinger Z."/>
            <person name="Sulyok K.M."/>
            <person name="Gyuranecz M."/>
        </authorList>
    </citation>
    <scope>NUCLEOTIDE SEQUENCE [LARGE SCALE GENOMIC DNA]</scope>
    <source>
        <strain evidence="3">MYCAV93</strain>
    </source>
</reference>